<name>F2IGF7_FLUTR</name>
<evidence type="ECO:0000313" key="2">
    <source>
        <dbReference type="Proteomes" id="UP000007463"/>
    </source>
</evidence>
<dbReference type="RefSeq" id="WP_013685337.1">
    <property type="nucleotide sequence ID" value="NC_015321.1"/>
</dbReference>
<dbReference type="OrthoDB" id="1452036at2"/>
<proteinExistence type="predicted"/>
<dbReference type="KEGG" id="fte:Fluta_0558"/>
<dbReference type="AlphaFoldDB" id="F2IGF7"/>
<dbReference type="Proteomes" id="UP000007463">
    <property type="component" value="Chromosome"/>
</dbReference>
<evidence type="ECO:0000313" key="1">
    <source>
        <dbReference type="EMBL" id="AEA42563.1"/>
    </source>
</evidence>
<keyword evidence="2" id="KW-1185">Reference proteome</keyword>
<dbReference type="STRING" id="755732.Fluta_0558"/>
<protein>
    <submittedName>
        <fullName evidence="1">Uncharacterized protein</fullName>
    </submittedName>
</protein>
<organism evidence="1 2">
    <name type="scientific">Fluviicola taffensis (strain DSM 16823 / NCIMB 13979 / RW262)</name>
    <dbReference type="NCBI Taxonomy" id="755732"/>
    <lineage>
        <taxon>Bacteria</taxon>
        <taxon>Pseudomonadati</taxon>
        <taxon>Bacteroidota</taxon>
        <taxon>Flavobacteriia</taxon>
        <taxon>Flavobacteriales</taxon>
        <taxon>Crocinitomicaceae</taxon>
        <taxon>Fluviicola</taxon>
    </lineage>
</organism>
<gene>
    <name evidence="1" type="ordered locus">Fluta_0558</name>
</gene>
<reference evidence="2" key="2">
    <citation type="submission" date="2011-02" db="EMBL/GenBank/DDBJ databases">
        <title>The complete genome of Fluviicola taffensis DSM 16823.</title>
        <authorList>
            <consortium name="US DOE Joint Genome Institute (JGI-PGF)"/>
            <person name="Lucas S."/>
            <person name="Copeland A."/>
            <person name="Lapidus A."/>
            <person name="Bruce D."/>
            <person name="Goodwin L."/>
            <person name="Pitluck S."/>
            <person name="Kyrpides N."/>
            <person name="Mavromatis K."/>
            <person name="Ivanova N."/>
            <person name="Mikhailova N."/>
            <person name="Pagani I."/>
            <person name="Chertkov O."/>
            <person name="Detter J.C."/>
            <person name="Han C."/>
            <person name="Tapia R."/>
            <person name="Land M."/>
            <person name="Hauser L."/>
            <person name="Markowitz V."/>
            <person name="Cheng J.-F."/>
            <person name="Hugenholtz P."/>
            <person name="Woyke T."/>
            <person name="Wu D."/>
            <person name="Tindall B."/>
            <person name="Pomrenke H.G."/>
            <person name="Brambilla E."/>
            <person name="Klenk H.-P."/>
            <person name="Eisen J.A."/>
        </authorList>
    </citation>
    <scope>NUCLEOTIDE SEQUENCE [LARGE SCALE GENOMIC DNA]</scope>
    <source>
        <strain evidence="2">DSM 16823 / RW262 / RW262</strain>
    </source>
</reference>
<reference evidence="1 2" key="1">
    <citation type="journal article" date="2011" name="Stand. Genomic Sci.">
        <title>Complete genome sequence of the gliding freshwater bacterium Fluviicola taffensis type strain (RW262).</title>
        <authorList>
            <person name="Woyke T."/>
            <person name="Chertkov O."/>
            <person name="Lapidus A."/>
            <person name="Nolan M."/>
            <person name="Lucas S."/>
            <person name="Del Rio T.G."/>
            <person name="Tice H."/>
            <person name="Cheng J.F."/>
            <person name="Tapia R."/>
            <person name="Han C."/>
            <person name="Goodwin L."/>
            <person name="Pitluck S."/>
            <person name="Liolios K."/>
            <person name="Pagani I."/>
            <person name="Ivanova N."/>
            <person name="Huntemann M."/>
            <person name="Mavromatis K."/>
            <person name="Mikhailova N."/>
            <person name="Pati A."/>
            <person name="Chen A."/>
            <person name="Palaniappan K."/>
            <person name="Land M."/>
            <person name="Hauser L."/>
            <person name="Brambilla E.M."/>
            <person name="Rohde M."/>
            <person name="Mwirichia R."/>
            <person name="Sikorski J."/>
            <person name="Tindall B.J."/>
            <person name="Goker M."/>
            <person name="Bristow J."/>
            <person name="Eisen J.A."/>
            <person name="Markowitz V."/>
            <person name="Hugenholtz P."/>
            <person name="Klenk H.P."/>
            <person name="Kyrpides N.C."/>
        </authorList>
    </citation>
    <scope>NUCLEOTIDE SEQUENCE [LARGE SCALE GENOMIC DNA]</scope>
    <source>
        <strain evidence="2">DSM 16823 / RW262 / RW262</strain>
    </source>
</reference>
<dbReference type="EMBL" id="CP002542">
    <property type="protein sequence ID" value="AEA42563.1"/>
    <property type="molecule type" value="Genomic_DNA"/>
</dbReference>
<sequence length="193" mass="23334">METLKKMLFKLMSQTLSLEEFETWLYTDDYIKSQLLENEMIFELVTINLKSKHAFTELEKFCFNHFDKEECLVQIVKYNCEVYLDTKTDEAAENFIRNVCYFHDWNNDYSLISQIYYLADDWDLVLDGYADKQQVKNELFSYAEIFLEKLQKLDAEESIQLLRNGVEFNNVIPEQPAIEEIETENKRWFQFWK</sequence>
<accession>F2IGF7</accession>
<dbReference type="HOGENOM" id="CLU_1406932_0_0_10"/>